<protein>
    <submittedName>
        <fullName evidence="1">Fras1 related extracellular matrix protein</fullName>
    </submittedName>
</protein>
<organism evidence="1 2">
    <name type="scientific">Plakobranchus ocellatus</name>
    <dbReference type="NCBI Taxonomy" id="259542"/>
    <lineage>
        <taxon>Eukaryota</taxon>
        <taxon>Metazoa</taxon>
        <taxon>Spiralia</taxon>
        <taxon>Lophotrochozoa</taxon>
        <taxon>Mollusca</taxon>
        <taxon>Gastropoda</taxon>
        <taxon>Heterobranchia</taxon>
        <taxon>Euthyneura</taxon>
        <taxon>Panpulmonata</taxon>
        <taxon>Sacoglossa</taxon>
        <taxon>Placobranchoidea</taxon>
        <taxon>Plakobranchidae</taxon>
        <taxon>Plakobranchus</taxon>
    </lineage>
</organism>
<evidence type="ECO:0000313" key="1">
    <source>
        <dbReference type="EMBL" id="GFO23798.1"/>
    </source>
</evidence>
<proteinExistence type="predicted"/>
<evidence type="ECO:0000313" key="2">
    <source>
        <dbReference type="Proteomes" id="UP000735302"/>
    </source>
</evidence>
<name>A0AAV4BW20_9GAST</name>
<reference evidence="1 2" key="1">
    <citation type="journal article" date="2021" name="Elife">
        <title>Chloroplast acquisition without the gene transfer in kleptoplastic sea slugs, Plakobranchus ocellatus.</title>
        <authorList>
            <person name="Maeda T."/>
            <person name="Takahashi S."/>
            <person name="Yoshida T."/>
            <person name="Shimamura S."/>
            <person name="Takaki Y."/>
            <person name="Nagai Y."/>
            <person name="Toyoda A."/>
            <person name="Suzuki Y."/>
            <person name="Arimoto A."/>
            <person name="Ishii H."/>
            <person name="Satoh N."/>
            <person name="Nishiyama T."/>
            <person name="Hasebe M."/>
            <person name="Maruyama T."/>
            <person name="Minagawa J."/>
            <person name="Obokata J."/>
            <person name="Shigenobu S."/>
        </authorList>
    </citation>
    <scope>NUCLEOTIDE SEQUENCE [LARGE SCALE GENOMIC DNA]</scope>
</reference>
<gene>
    <name evidence="1" type="ORF">PoB_005030300</name>
</gene>
<sequence length="317" mass="35097">MFFDGRRSVAASTVSVSIESLNQYNLSSYVGSNLPHERYLEGQTELDQQDDTSCANLVTPKPPVALSDDFWNVDVLSLTLEVQGRAGLRLSHFLSNFLQNNDYSDNARNVQIMNEAYRRWRPGQESPTFDSPMIEVYIDRDLTYKQLASEAYATLMSEDGISSVGIFLDRGFHINSSEPVSAFAWRGDSNDNEPVGNVVNPFEEADDFTAKGWFNEAREAYSQITLANTRSFVTDREVRVTRTGTPKPVPLPVTYTATLYDQGIWLPPHFQCGPRQAGWIASYVSPILVLGPGAGGITFGGVVKVDAVFTANNISPN</sequence>
<keyword evidence="2" id="KW-1185">Reference proteome</keyword>
<dbReference type="AlphaFoldDB" id="A0AAV4BW20"/>
<dbReference type="EMBL" id="BLXT01005528">
    <property type="protein sequence ID" value="GFO23798.1"/>
    <property type="molecule type" value="Genomic_DNA"/>
</dbReference>
<comment type="caution">
    <text evidence="1">The sequence shown here is derived from an EMBL/GenBank/DDBJ whole genome shotgun (WGS) entry which is preliminary data.</text>
</comment>
<accession>A0AAV4BW20</accession>
<dbReference type="Proteomes" id="UP000735302">
    <property type="component" value="Unassembled WGS sequence"/>
</dbReference>